<gene>
    <name evidence="2" type="ORF">NB231_11594</name>
</gene>
<proteinExistence type="predicted"/>
<evidence type="ECO:0000313" key="2">
    <source>
        <dbReference type="EMBL" id="EAR22377.1"/>
    </source>
</evidence>
<dbReference type="RefSeq" id="WP_005002684.1">
    <property type="nucleotide sequence ID" value="NZ_CH672427.1"/>
</dbReference>
<evidence type="ECO:0000313" key="3">
    <source>
        <dbReference type="Proteomes" id="UP000003374"/>
    </source>
</evidence>
<evidence type="ECO:0008006" key="4">
    <source>
        <dbReference type="Google" id="ProtNLM"/>
    </source>
</evidence>
<dbReference type="Proteomes" id="UP000003374">
    <property type="component" value="Unassembled WGS sequence"/>
</dbReference>
<protein>
    <recommendedName>
        <fullName evidence="4">CsbD-like domain-containing protein</fullName>
    </recommendedName>
</protein>
<reference evidence="2 3" key="1">
    <citation type="submission" date="2006-02" db="EMBL/GenBank/DDBJ databases">
        <authorList>
            <person name="Waterbury J."/>
            <person name="Ferriera S."/>
            <person name="Johnson J."/>
            <person name="Kravitz S."/>
            <person name="Halpern A."/>
            <person name="Remington K."/>
            <person name="Beeson K."/>
            <person name="Tran B."/>
            <person name="Rogers Y.-H."/>
            <person name="Friedman R."/>
            <person name="Venter J.C."/>
        </authorList>
    </citation>
    <scope>NUCLEOTIDE SEQUENCE [LARGE SCALE GENOMIC DNA]</scope>
    <source>
        <strain evidence="2 3">Nb-231</strain>
    </source>
</reference>
<evidence type="ECO:0000256" key="1">
    <source>
        <dbReference type="SAM" id="MobiDB-lite"/>
    </source>
</evidence>
<keyword evidence="3" id="KW-1185">Reference proteome</keyword>
<comment type="caution">
    <text evidence="2">The sequence shown here is derived from an EMBL/GenBank/DDBJ whole genome shotgun (WGS) entry which is preliminary data.</text>
</comment>
<accession>A4BP76</accession>
<dbReference type="AlphaFoldDB" id="A4BP76"/>
<dbReference type="InterPro" id="IPR036629">
    <property type="entry name" value="YjbJ_sf"/>
</dbReference>
<dbReference type="EMBL" id="AAOF01000003">
    <property type="protein sequence ID" value="EAR22377.1"/>
    <property type="molecule type" value="Genomic_DNA"/>
</dbReference>
<dbReference type="SUPFAM" id="SSF69047">
    <property type="entry name" value="Hypothetical protein YjbJ"/>
    <property type="match status" value="1"/>
</dbReference>
<dbReference type="eggNOG" id="COG3237">
    <property type="taxonomic scope" value="Bacteria"/>
</dbReference>
<name>A4BP76_9GAMM</name>
<feature type="compositionally biased region" description="Basic and acidic residues" evidence="1">
    <location>
        <begin position="69"/>
        <end position="80"/>
    </location>
</feature>
<feature type="region of interest" description="Disordered" evidence="1">
    <location>
        <begin position="69"/>
        <end position="95"/>
    </location>
</feature>
<dbReference type="STRING" id="314278.NB231_11594"/>
<organism evidence="2 3">
    <name type="scientific">Nitrococcus mobilis Nb-231</name>
    <dbReference type="NCBI Taxonomy" id="314278"/>
    <lineage>
        <taxon>Bacteria</taxon>
        <taxon>Pseudomonadati</taxon>
        <taxon>Pseudomonadota</taxon>
        <taxon>Gammaproteobacteria</taxon>
        <taxon>Chromatiales</taxon>
        <taxon>Ectothiorhodospiraceae</taxon>
        <taxon>Nitrococcus</taxon>
    </lineage>
</organism>
<dbReference type="HOGENOM" id="CLU_135567_4_3_6"/>
<sequence>MSWNTVQGDWQRHVGQVRILWSRLTEGELQEINGRREKLIDKIHERYQVPKDLADEQVRIFENRFDEPNPKIEREKRGEEIVPGPGKALGSDAGT</sequence>
<dbReference type="Gene3D" id="1.10.1470.10">
    <property type="entry name" value="YjbJ"/>
    <property type="match status" value="1"/>
</dbReference>